<keyword evidence="3" id="KW-0805">Transcription regulation</keyword>
<feature type="compositionally biased region" description="Basic and acidic residues" evidence="6">
    <location>
        <begin position="325"/>
        <end position="335"/>
    </location>
</feature>
<proteinExistence type="predicted"/>
<dbReference type="InterPro" id="IPR013907">
    <property type="entry name" value="Sds3"/>
</dbReference>
<evidence type="ECO:0000256" key="3">
    <source>
        <dbReference type="ARBA" id="ARBA00023015"/>
    </source>
</evidence>
<name>A0AAN6DYG9_9EURO</name>
<organism evidence="7 8">
    <name type="scientific">Exophiala viscosa</name>
    <dbReference type="NCBI Taxonomy" id="2486360"/>
    <lineage>
        <taxon>Eukaryota</taxon>
        <taxon>Fungi</taxon>
        <taxon>Dikarya</taxon>
        <taxon>Ascomycota</taxon>
        <taxon>Pezizomycotina</taxon>
        <taxon>Eurotiomycetes</taxon>
        <taxon>Chaetothyriomycetidae</taxon>
        <taxon>Chaetothyriales</taxon>
        <taxon>Herpotrichiellaceae</taxon>
        <taxon>Exophiala</taxon>
    </lineage>
</organism>
<comment type="caution">
    <text evidence="7">The sequence shown here is derived from an EMBL/GenBank/DDBJ whole genome shotgun (WGS) entry which is preliminary data.</text>
</comment>
<feature type="compositionally biased region" description="Polar residues" evidence="6">
    <location>
        <begin position="354"/>
        <end position="367"/>
    </location>
</feature>
<dbReference type="SMART" id="SM01401">
    <property type="entry name" value="Sds3"/>
    <property type="match status" value="1"/>
</dbReference>
<accession>A0AAN6DYG9</accession>
<dbReference type="GO" id="GO:0005654">
    <property type="term" value="C:nucleoplasm"/>
    <property type="evidence" value="ECO:0007669"/>
    <property type="project" value="UniProtKB-ARBA"/>
</dbReference>
<keyword evidence="5" id="KW-0539">Nucleus</keyword>
<sequence>MAYSPSPTSPLAGPDNAVYSHRRSPTPPTQPLSKRDKRRNQHVAHQQELYNELASNREQHYREQLIALQTDMNLISQADPYDPEPLEDSPEEVARIAEVAASGTPYQSQMSSLAGKWYAEFVHEVNDAKEAKELALIQLVNNHNARLERLKYECDYRLHLAAEECEHMTSTLRERLFQSLSNKRQRLMKEKEQLDIADTNALLLHPSQFSITNPTSPGGNHTSRKTRFTRHREQEDLNGIGEGMNKRKRKVADEDFGSPSRNGMSTPAERSRGTVTNQTAPLYSIHSLFTEKELNFQSHQAQIAARHFFTTSRKEGETSNTRRRGKDDDDKRAGSDDTGSSDEEELEAPEMDRSASQNVHVTRSTRTIGGMSGLNALSDLAEKAATRPALPYATLHTHQGRQGTFLPQPSRLLAEELEEDLLKLAQIESQPKGQVDRKAIEEALKPLSESRSNLAPDWPVYLDIHLVDVDPRKTAGV</sequence>
<feature type="region of interest" description="Disordered" evidence="6">
    <location>
        <begin position="1"/>
        <end position="43"/>
    </location>
</feature>
<evidence type="ECO:0000256" key="2">
    <source>
        <dbReference type="ARBA" id="ARBA00022491"/>
    </source>
</evidence>
<keyword evidence="8" id="KW-1185">Reference proteome</keyword>
<dbReference type="AlphaFoldDB" id="A0AAN6DYG9"/>
<feature type="region of interest" description="Disordered" evidence="6">
    <location>
        <begin position="209"/>
        <end position="278"/>
    </location>
</feature>
<evidence type="ECO:0000256" key="6">
    <source>
        <dbReference type="SAM" id="MobiDB-lite"/>
    </source>
</evidence>
<keyword evidence="2" id="KW-0678">Repressor</keyword>
<feature type="compositionally biased region" description="Polar residues" evidence="6">
    <location>
        <begin position="209"/>
        <end position="221"/>
    </location>
</feature>
<dbReference type="GO" id="GO:0010468">
    <property type="term" value="P:regulation of gene expression"/>
    <property type="evidence" value="ECO:0007669"/>
    <property type="project" value="UniProtKB-ARBA"/>
</dbReference>
<keyword evidence="4" id="KW-0804">Transcription</keyword>
<evidence type="ECO:0000313" key="8">
    <source>
        <dbReference type="Proteomes" id="UP001203852"/>
    </source>
</evidence>
<gene>
    <name evidence="7" type="ORF">EDD36DRAFT_473792</name>
</gene>
<evidence type="ECO:0000313" key="7">
    <source>
        <dbReference type="EMBL" id="KAI1613758.1"/>
    </source>
</evidence>
<evidence type="ECO:0000256" key="1">
    <source>
        <dbReference type="ARBA" id="ARBA00004123"/>
    </source>
</evidence>
<dbReference type="Proteomes" id="UP001203852">
    <property type="component" value="Unassembled WGS sequence"/>
</dbReference>
<comment type="subcellular location">
    <subcellularLocation>
        <location evidence="1">Nucleus</location>
    </subcellularLocation>
</comment>
<feature type="compositionally biased region" description="Acidic residues" evidence="6">
    <location>
        <begin position="339"/>
        <end position="349"/>
    </location>
</feature>
<protein>
    <submittedName>
        <fullName evidence="7">Sds3-like-domain-containing protein</fullName>
    </submittedName>
</protein>
<evidence type="ECO:0000256" key="5">
    <source>
        <dbReference type="ARBA" id="ARBA00023242"/>
    </source>
</evidence>
<feature type="region of interest" description="Disordered" evidence="6">
    <location>
        <begin position="307"/>
        <end position="372"/>
    </location>
</feature>
<dbReference type="PANTHER" id="PTHR21964">
    <property type="entry name" value="BREAST CANCER METASTASIS-SUPPRESSOR 1"/>
    <property type="match status" value="1"/>
</dbReference>
<evidence type="ECO:0000256" key="4">
    <source>
        <dbReference type="ARBA" id="ARBA00023163"/>
    </source>
</evidence>
<dbReference type="Pfam" id="PF08598">
    <property type="entry name" value="Sds3"/>
    <property type="match status" value="1"/>
</dbReference>
<reference evidence="7" key="1">
    <citation type="journal article" date="2022" name="bioRxiv">
        <title>Deciphering the potential niche of two novel black yeast fungi from a biological soil crust based on their genomes, phenotypes, and melanin regulation.</title>
        <authorList>
            <consortium name="DOE Joint Genome Institute"/>
            <person name="Carr E.C."/>
            <person name="Barton Q."/>
            <person name="Grambo S."/>
            <person name="Sullivan M."/>
            <person name="Renfro C.M."/>
            <person name="Kuo A."/>
            <person name="Pangilinan J."/>
            <person name="Lipzen A."/>
            <person name="Keymanesh K."/>
            <person name="Savage E."/>
            <person name="Barry K."/>
            <person name="Grigoriev I.V."/>
            <person name="Riekhof W.R."/>
            <person name="Harris S.S."/>
        </authorList>
    </citation>
    <scope>NUCLEOTIDE SEQUENCE</scope>
    <source>
        <strain evidence="7">JF 03-4F</strain>
    </source>
</reference>
<dbReference type="EMBL" id="MU404353">
    <property type="protein sequence ID" value="KAI1613758.1"/>
    <property type="molecule type" value="Genomic_DNA"/>
</dbReference>